<feature type="domain" description="SWIM-type" evidence="2">
    <location>
        <begin position="505"/>
        <end position="537"/>
    </location>
</feature>
<dbReference type="InterPro" id="IPR052579">
    <property type="entry name" value="Zinc_finger_SWIM"/>
</dbReference>
<dbReference type="Pfam" id="PF04434">
    <property type="entry name" value="SWIM"/>
    <property type="match status" value="1"/>
</dbReference>
<dbReference type="PANTHER" id="PTHR31569:SF4">
    <property type="entry name" value="SWIM-TYPE DOMAIN-CONTAINING PROTEIN"/>
    <property type="match status" value="1"/>
</dbReference>
<protein>
    <recommendedName>
        <fullName evidence="2">SWIM-type domain-containing protein</fullName>
    </recommendedName>
</protein>
<dbReference type="WBParaSite" id="SMRG1_36470.3">
    <property type="protein sequence ID" value="SMRG1_36470.3"/>
    <property type="gene ID" value="SMRG1_36470"/>
</dbReference>
<dbReference type="Pfam" id="PF21056">
    <property type="entry name" value="ZSWIM1-3_RNaseH-like"/>
    <property type="match status" value="1"/>
</dbReference>
<organism evidence="3 4">
    <name type="scientific">Schistosoma margrebowiei</name>
    <dbReference type="NCBI Taxonomy" id="48269"/>
    <lineage>
        <taxon>Eukaryota</taxon>
        <taxon>Metazoa</taxon>
        <taxon>Spiralia</taxon>
        <taxon>Lophotrochozoa</taxon>
        <taxon>Platyhelminthes</taxon>
        <taxon>Trematoda</taxon>
        <taxon>Digenea</taxon>
        <taxon>Strigeidida</taxon>
        <taxon>Schistosomatoidea</taxon>
        <taxon>Schistosomatidae</taxon>
        <taxon>Schistosoma</taxon>
    </lineage>
</organism>
<sequence length="650" mass="75490">MNHATPSTSQTNTKCPLAVDTGDVFERIMRPRQLTSWEQVREAIDLLQKMTWTHYVVRESRLSKEKPEIRYEYVVYVCSFGHKKKPEGHGQRVKGSKFSGCKAMFRLRYDVNRFVISSSRMMHNHPCDEKCLKNDPWFRRLNEDQLKVVRPMVETGSNANSIVKYAEYHFGKTITVPYVNNLKYKVVKHCGSLNDVIATLRDSGKVFVSYGGVANQVTKIAFSTHEQIETYKRFPEVVCLDSIYNTNRGNYKLFQLVCTDNCGHGVPVMFAWTKEEKKDDVVWILDHFKKIMNGTSQTETFVMDCTRSIISAVELTHRTAHIALCSFHVCRAMCKKTRNPIIKRYLCQLVREQTVVRFHQIRRIISVRSRRIAAYLNKNWMSRKGTWAAAFNSKVVTLGNNTNHRVESAHRQLRRKLSNGDALSKCMWKTFTWQRQLGKRRLLQSSLHCSRKRRYVAEDCLMPLLSRLTTYAGSIVLKDYKKTGLMYMKNSQSPFMFFVDGPLCPVVHISNGTCTCRLFKTCRIPCKHMVFTHLQMPEFTVDLVLTLCCRWTWTACGDVDVNIPAISSPDYTETNRLYRILCSKIHTLSTLFEQTTVQDILRQLIDQVDELIRMRCLPTDSEHTNTRTLYFRYSMNTNRVMCVCCVASFC</sequence>
<dbReference type="PANTHER" id="PTHR31569">
    <property type="entry name" value="SWIM-TYPE DOMAIN-CONTAINING PROTEIN"/>
    <property type="match status" value="1"/>
</dbReference>
<dbReference type="InterPro" id="IPR007527">
    <property type="entry name" value="Znf_SWIM"/>
</dbReference>
<keyword evidence="1" id="KW-0479">Metal-binding</keyword>
<dbReference type="GO" id="GO:0008270">
    <property type="term" value="F:zinc ion binding"/>
    <property type="evidence" value="ECO:0007669"/>
    <property type="project" value="UniProtKB-KW"/>
</dbReference>
<proteinExistence type="predicted"/>
<dbReference type="Proteomes" id="UP000050790">
    <property type="component" value="Unassembled WGS sequence"/>
</dbReference>
<reference evidence="4" key="1">
    <citation type="submission" date="2023-11" db="UniProtKB">
        <authorList>
            <consortium name="WormBaseParasite"/>
        </authorList>
    </citation>
    <scope>IDENTIFICATION</scope>
</reference>
<name>A0AA84ZKT2_9TREM</name>
<accession>A0AA84ZKT2</accession>
<evidence type="ECO:0000313" key="3">
    <source>
        <dbReference type="Proteomes" id="UP000050790"/>
    </source>
</evidence>
<dbReference type="AlphaFoldDB" id="A0AA84ZKT2"/>
<dbReference type="InterPro" id="IPR048324">
    <property type="entry name" value="ZSWIM1-3_RNaseH-like"/>
</dbReference>
<evidence type="ECO:0000259" key="2">
    <source>
        <dbReference type="PROSITE" id="PS50966"/>
    </source>
</evidence>
<keyword evidence="1" id="KW-0862">Zinc</keyword>
<dbReference type="PROSITE" id="PS50966">
    <property type="entry name" value="ZF_SWIM"/>
    <property type="match status" value="1"/>
</dbReference>
<evidence type="ECO:0000256" key="1">
    <source>
        <dbReference type="PROSITE-ProRule" id="PRU00325"/>
    </source>
</evidence>
<keyword evidence="1" id="KW-0863">Zinc-finger</keyword>
<evidence type="ECO:0000313" key="4">
    <source>
        <dbReference type="WBParaSite" id="SMRG1_36470.3"/>
    </source>
</evidence>